<accession>A0A438HBJ5</accession>
<dbReference type="InterPro" id="IPR052343">
    <property type="entry name" value="Retrotransposon-Effector_Assoc"/>
</dbReference>
<protein>
    <submittedName>
        <fullName evidence="3">Transposon TX1 uncharacterized 149 kDa protein</fullName>
    </submittedName>
</protein>
<evidence type="ECO:0000313" key="4">
    <source>
        <dbReference type="Proteomes" id="UP000288805"/>
    </source>
</evidence>
<gene>
    <name evidence="3" type="primary">YTX2_728</name>
    <name evidence="3" type="ORF">CK203_051594</name>
</gene>
<dbReference type="PANTHER" id="PTHR46890:SF50">
    <property type="entry name" value="RNA-DIRECTED DNA POLYMERASE, EUKARYOTA, REVERSE TRANSCRIPTASE ZINC-BINDING DOMAIN PROTEIN-RELATED"/>
    <property type="match status" value="1"/>
</dbReference>
<feature type="domain" description="Reverse transcriptase" evidence="1">
    <location>
        <begin position="147"/>
        <end position="347"/>
    </location>
</feature>
<evidence type="ECO:0000259" key="2">
    <source>
        <dbReference type="Pfam" id="PF13966"/>
    </source>
</evidence>
<dbReference type="CDD" id="cd01650">
    <property type="entry name" value="RT_nLTR_like"/>
    <property type="match status" value="1"/>
</dbReference>
<feature type="domain" description="Reverse transcriptase zinc-binding" evidence="2">
    <location>
        <begin position="526"/>
        <end position="610"/>
    </location>
</feature>
<organism evidence="3 4">
    <name type="scientific">Vitis vinifera</name>
    <name type="common">Grape</name>
    <dbReference type="NCBI Taxonomy" id="29760"/>
    <lineage>
        <taxon>Eukaryota</taxon>
        <taxon>Viridiplantae</taxon>
        <taxon>Streptophyta</taxon>
        <taxon>Embryophyta</taxon>
        <taxon>Tracheophyta</taxon>
        <taxon>Spermatophyta</taxon>
        <taxon>Magnoliopsida</taxon>
        <taxon>eudicotyledons</taxon>
        <taxon>Gunneridae</taxon>
        <taxon>Pentapetalae</taxon>
        <taxon>rosids</taxon>
        <taxon>Vitales</taxon>
        <taxon>Vitaceae</taxon>
        <taxon>Viteae</taxon>
        <taxon>Vitis</taxon>
    </lineage>
</organism>
<dbReference type="Pfam" id="PF13966">
    <property type="entry name" value="zf-RVT"/>
    <property type="match status" value="1"/>
</dbReference>
<comment type="caution">
    <text evidence="3">The sequence shown here is derived from an EMBL/GenBank/DDBJ whole genome shotgun (WGS) entry which is preliminary data.</text>
</comment>
<dbReference type="PANTHER" id="PTHR46890">
    <property type="entry name" value="NON-LTR RETROLELEMENT REVERSE TRANSCRIPTASE-LIKE PROTEIN-RELATED"/>
    <property type="match status" value="1"/>
</dbReference>
<reference evidence="3 4" key="1">
    <citation type="journal article" date="2018" name="PLoS Genet.">
        <title>Population sequencing reveals clonal diversity and ancestral inbreeding in the grapevine cultivar Chardonnay.</title>
        <authorList>
            <person name="Roach M.J."/>
            <person name="Johnson D.L."/>
            <person name="Bohlmann J."/>
            <person name="van Vuuren H.J."/>
            <person name="Jones S.J."/>
            <person name="Pretorius I.S."/>
            <person name="Schmidt S.A."/>
            <person name="Borneman A.R."/>
        </authorList>
    </citation>
    <scope>NUCLEOTIDE SEQUENCE [LARGE SCALE GENOMIC DNA]</scope>
    <source>
        <strain evidence="4">cv. Chardonnay</strain>
        <tissue evidence="3">Leaf</tissue>
    </source>
</reference>
<dbReference type="AlphaFoldDB" id="A0A438HBJ5"/>
<proteinExistence type="predicted"/>
<dbReference type="Proteomes" id="UP000288805">
    <property type="component" value="Unassembled WGS sequence"/>
</dbReference>
<dbReference type="Pfam" id="PF00078">
    <property type="entry name" value="RVT_1"/>
    <property type="match status" value="1"/>
</dbReference>
<sequence length="710" mass="79719">MVEGGDKNTRFFHKMTNSNRRRNCLKKIKVNGNWLLEDQEIQRGVVRAYQDLLLDPGGWHLSMNIMEFDRIGSEEAARLEEMFSMEEVFLALSELNGDKAPGPDGFPIAFWQFCWDFVKDDLMGFFKDFFERGKFVRSPNSTFLVLVPKKGGVDDLRDYRPISLVGGLYKLLAKVLANRLKKVVSKVVSPTQNAFVEGRQILNAALVANEAIDSLLKGDEAVMQKMGFGEKWVGWIRWCISTASFSVLINGSPVGFFQSTRGLRQGDPISLYLFVLGMEALSCLINKAVRGGFLTGCRLRGRGGSGIQVSHLLFADDTLSINLNKSEILPVGRVENVQVLASELGCKVGSLPSTYLGLPLGAPHKSVAVWDGVEETCFVEEAVHFQGRENHSHSEHFGRCCVNGVGALRLKVSPFGSLLSVGSMGKKVEGGFLVRVKFWKDIWCGNIPLCEAFPSLFAFVVSQNAWVVDCWDSMGDVGGWSPCFSRPFHDWEMEAVVSLLSILQGKRLFVGLEDRVLWNASKNGIFFVKSLYNTLDSSGSVPFPWRIIWSPCVPTKVGFFAWEASWGKVLTQDQLKRRGWILANRCFLCCDEEETINHILIHCPKARVLWNLVFSLFGVNWVLPLTVRDTLLGWSASFVDKKRGKTWRAAPLCLFWTVWKERNKIVFDNEALSIPRLKNSFVCNLFSWSKSCLDGEPCSLINFVDWLGSS</sequence>
<dbReference type="EMBL" id="QGNW01000248">
    <property type="protein sequence ID" value="RVW81825.1"/>
    <property type="molecule type" value="Genomic_DNA"/>
</dbReference>
<evidence type="ECO:0000259" key="1">
    <source>
        <dbReference type="Pfam" id="PF00078"/>
    </source>
</evidence>
<dbReference type="InterPro" id="IPR043502">
    <property type="entry name" value="DNA/RNA_pol_sf"/>
</dbReference>
<name>A0A438HBJ5_VITVI</name>
<evidence type="ECO:0000313" key="3">
    <source>
        <dbReference type="EMBL" id="RVW81825.1"/>
    </source>
</evidence>
<dbReference type="InterPro" id="IPR000477">
    <property type="entry name" value="RT_dom"/>
</dbReference>
<dbReference type="SUPFAM" id="SSF56672">
    <property type="entry name" value="DNA/RNA polymerases"/>
    <property type="match status" value="1"/>
</dbReference>
<dbReference type="InterPro" id="IPR026960">
    <property type="entry name" value="RVT-Znf"/>
</dbReference>